<keyword evidence="3" id="KW-1185">Reference proteome</keyword>
<accession>A0A5C2SZ20</accession>
<feature type="transmembrane region" description="Helical" evidence="1">
    <location>
        <begin position="82"/>
        <end position="104"/>
    </location>
</feature>
<gene>
    <name evidence="2" type="ORF">L227DRAFT_127173</name>
</gene>
<feature type="transmembrane region" description="Helical" evidence="1">
    <location>
        <begin position="39"/>
        <end position="62"/>
    </location>
</feature>
<evidence type="ECO:0000256" key="1">
    <source>
        <dbReference type="SAM" id="Phobius"/>
    </source>
</evidence>
<evidence type="ECO:0000313" key="2">
    <source>
        <dbReference type="EMBL" id="RPD65956.1"/>
    </source>
</evidence>
<name>A0A5C2SZ20_9APHY</name>
<dbReference type="EMBL" id="ML122251">
    <property type="protein sequence ID" value="RPD65956.1"/>
    <property type="molecule type" value="Genomic_DNA"/>
</dbReference>
<dbReference type="Proteomes" id="UP000313359">
    <property type="component" value="Unassembled WGS sequence"/>
</dbReference>
<evidence type="ECO:0000313" key="3">
    <source>
        <dbReference type="Proteomes" id="UP000313359"/>
    </source>
</evidence>
<keyword evidence="1" id="KW-0472">Membrane</keyword>
<keyword evidence="1" id="KW-0812">Transmembrane</keyword>
<keyword evidence="1" id="KW-1133">Transmembrane helix</keyword>
<dbReference type="AlphaFoldDB" id="A0A5C2SZ20"/>
<reference evidence="2" key="1">
    <citation type="journal article" date="2018" name="Genome Biol. Evol.">
        <title>Genomics and development of Lentinus tigrinus, a white-rot wood-decaying mushroom with dimorphic fruiting bodies.</title>
        <authorList>
            <person name="Wu B."/>
            <person name="Xu Z."/>
            <person name="Knudson A."/>
            <person name="Carlson A."/>
            <person name="Chen N."/>
            <person name="Kovaka S."/>
            <person name="LaButti K."/>
            <person name="Lipzen A."/>
            <person name="Pennachio C."/>
            <person name="Riley R."/>
            <person name="Schakwitz W."/>
            <person name="Umezawa K."/>
            <person name="Ohm R.A."/>
            <person name="Grigoriev I.V."/>
            <person name="Nagy L.G."/>
            <person name="Gibbons J."/>
            <person name="Hibbett D."/>
        </authorList>
    </citation>
    <scope>NUCLEOTIDE SEQUENCE [LARGE SCALE GENOMIC DNA]</scope>
    <source>
        <strain evidence="2">ALCF2SS1-6</strain>
    </source>
</reference>
<sequence>MDLTRDVYPLNDTGTPQTCGDEREWSETFAQKSGTTAHLLCSLSTCITVLSYNIFAILLGHVALRNMPIYPSLSHTFVDTDLITTLSLAVLGSSVLTIPLFIAITLTFDGAAVHAVGSSAMRRAEAVVPRDILRPVSPRVHALLWEVWMISAAPMGSLLWDAIFLDLNPESYLDVWHATLSSVAGRLILLAARRVWRSRAQPDIEPEAAIRHFSASVEKRWRAELAV</sequence>
<protein>
    <submittedName>
        <fullName evidence="2">Uncharacterized protein</fullName>
    </submittedName>
</protein>
<proteinExistence type="predicted"/>
<organism evidence="2 3">
    <name type="scientific">Lentinus tigrinus ALCF2SS1-6</name>
    <dbReference type="NCBI Taxonomy" id="1328759"/>
    <lineage>
        <taxon>Eukaryota</taxon>
        <taxon>Fungi</taxon>
        <taxon>Dikarya</taxon>
        <taxon>Basidiomycota</taxon>
        <taxon>Agaricomycotina</taxon>
        <taxon>Agaricomycetes</taxon>
        <taxon>Polyporales</taxon>
        <taxon>Polyporaceae</taxon>
        <taxon>Lentinus</taxon>
    </lineage>
</organism>